<evidence type="ECO:0000259" key="1">
    <source>
        <dbReference type="Pfam" id="PF02558"/>
    </source>
</evidence>
<dbReference type="PANTHER" id="PTHR21708">
    <property type="entry name" value="PROBABLE 2-DEHYDROPANTOATE 2-REDUCTASE"/>
    <property type="match status" value="1"/>
</dbReference>
<name>E3IXA1_PSEI1</name>
<dbReference type="SUPFAM" id="SSF48179">
    <property type="entry name" value="6-phosphogluconate dehydrogenase C-terminal domain-like"/>
    <property type="match status" value="1"/>
</dbReference>
<protein>
    <submittedName>
        <fullName evidence="3">Ketopantoate reductase ApbA/PanE domain protein</fullName>
    </submittedName>
</protein>
<feature type="domain" description="Ketopantoate reductase C-terminal" evidence="2">
    <location>
        <begin position="217"/>
        <end position="295"/>
    </location>
</feature>
<sequence>MRFIVYGAGAIGAVVGARLAQAGCSVVLVARGSHRERIRAAGLRVESPDGPSTVDIPVVGHPGEVIPDADDVVLLTMKSQDTCAALRDLAAAFPRDVPVCCLQNGVDNERQALRLFPQVYGVSVACPTAFLEPGVVCAYSAPVPGLLDIGRYPAESSPDPRAETIAAAFRAAGFASEVRPDISRWKHGKLLSNLSNAIEAVCGPPARHGPIDGLARQEARDVLAAAGIDYRLEDPASPRLALIKPRPIGSVPRPGASTWQSLTRRTGSVETAYLNGEIVLLGRLHGVPTPVNELLQLITDEIARDGLPPGQLTTEEFLARLPPAATPPVAAAVECCG</sequence>
<proteinExistence type="predicted"/>
<dbReference type="InterPro" id="IPR013752">
    <property type="entry name" value="KPA_reductase"/>
</dbReference>
<dbReference type="STRING" id="298654.FraEuI1c_7034"/>
<dbReference type="GO" id="GO:0005737">
    <property type="term" value="C:cytoplasm"/>
    <property type="evidence" value="ECO:0007669"/>
    <property type="project" value="TreeGrafter"/>
</dbReference>
<dbReference type="SUPFAM" id="SSF51735">
    <property type="entry name" value="NAD(P)-binding Rossmann-fold domains"/>
    <property type="match status" value="1"/>
</dbReference>
<dbReference type="KEGG" id="fri:FraEuI1c_7034"/>
<evidence type="ECO:0000313" key="4">
    <source>
        <dbReference type="Proteomes" id="UP000002484"/>
    </source>
</evidence>
<dbReference type="PANTHER" id="PTHR21708:SF26">
    <property type="entry name" value="2-DEHYDROPANTOATE 2-REDUCTASE"/>
    <property type="match status" value="1"/>
</dbReference>
<dbReference type="HOGENOM" id="CLU_031468_1_0_11"/>
<dbReference type="eggNOG" id="COG1893">
    <property type="taxonomic scope" value="Bacteria"/>
</dbReference>
<dbReference type="AlphaFoldDB" id="E3IXA1"/>
<dbReference type="Proteomes" id="UP000002484">
    <property type="component" value="Chromosome"/>
</dbReference>
<dbReference type="Pfam" id="PF02558">
    <property type="entry name" value="ApbA"/>
    <property type="match status" value="1"/>
</dbReference>
<evidence type="ECO:0000313" key="3">
    <source>
        <dbReference type="EMBL" id="ADP85001.1"/>
    </source>
</evidence>
<dbReference type="InterPro" id="IPR051402">
    <property type="entry name" value="KPR-Related"/>
</dbReference>
<dbReference type="RefSeq" id="WP_013428112.1">
    <property type="nucleotide sequence ID" value="NC_014666.1"/>
</dbReference>
<evidence type="ECO:0000259" key="2">
    <source>
        <dbReference type="Pfam" id="PF08546"/>
    </source>
</evidence>
<dbReference type="InterPro" id="IPR008927">
    <property type="entry name" value="6-PGluconate_DH-like_C_sf"/>
</dbReference>
<accession>E3IXA1</accession>
<dbReference type="Gene3D" id="1.10.1040.10">
    <property type="entry name" value="N-(1-d-carboxylethyl)-l-norvaline Dehydrogenase, domain 2"/>
    <property type="match status" value="1"/>
</dbReference>
<feature type="domain" description="Ketopantoate reductase N-terminal" evidence="1">
    <location>
        <begin position="4"/>
        <end position="137"/>
    </location>
</feature>
<reference evidence="3 4" key="1">
    <citation type="submission" date="2010-10" db="EMBL/GenBank/DDBJ databases">
        <title>Complete sequence of Frankia sp. EuI1c.</title>
        <authorList>
            <consortium name="US DOE Joint Genome Institute"/>
            <person name="Lucas S."/>
            <person name="Copeland A."/>
            <person name="Lapidus A."/>
            <person name="Cheng J.-F."/>
            <person name="Bruce D."/>
            <person name="Goodwin L."/>
            <person name="Pitluck S."/>
            <person name="Chertkov O."/>
            <person name="Detter J.C."/>
            <person name="Han C."/>
            <person name="Tapia R."/>
            <person name="Land M."/>
            <person name="Hauser L."/>
            <person name="Jeffries C."/>
            <person name="Kyrpides N."/>
            <person name="Ivanova N."/>
            <person name="Mikhailova N."/>
            <person name="Beauchemin N."/>
            <person name="Sen A."/>
            <person name="Sur S.A."/>
            <person name="Gtari M."/>
            <person name="Wall L."/>
            <person name="Tisa L."/>
            <person name="Woyke T."/>
        </authorList>
    </citation>
    <scope>NUCLEOTIDE SEQUENCE [LARGE SCALE GENOMIC DNA]</scope>
    <source>
        <strain evidence="4">DSM 45817 / CECT 9037 / EuI1c</strain>
    </source>
</reference>
<dbReference type="OrthoDB" id="9770030at2"/>
<keyword evidence="4" id="KW-1185">Reference proteome</keyword>
<organism evidence="3 4">
    <name type="scientific">Pseudofrankia inefficax (strain DSM 45817 / CECT 9037 / DDB 130130 / EuI1c)</name>
    <name type="common">Frankia inefficax</name>
    <dbReference type="NCBI Taxonomy" id="298654"/>
    <lineage>
        <taxon>Bacteria</taxon>
        <taxon>Bacillati</taxon>
        <taxon>Actinomycetota</taxon>
        <taxon>Actinomycetes</taxon>
        <taxon>Frankiales</taxon>
        <taxon>Frankiaceae</taxon>
        <taxon>Pseudofrankia</taxon>
    </lineage>
</organism>
<dbReference type="InterPro" id="IPR013328">
    <property type="entry name" value="6PGD_dom2"/>
</dbReference>
<dbReference type="InterPro" id="IPR036291">
    <property type="entry name" value="NAD(P)-bd_dom_sf"/>
</dbReference>
<dbReference type="Gene3D" id="3.40.50.720">
    <property type="entry name" value="NAD(P)-binding Rossmann-like Domain"/>
    <property type="match status" value="1"/>
</dbReference>
<gene>
    <name evidence="3" type="ordered locus">FraEuI1c_7034</name>
</gene>
<dbReference type="InParanoid" id="E3IXA1"/>
<dbReference type="EMBL" id="CP002299">
    <property type="protein sequence ID" value="ADP85001.1"/>
    <property type="molecule type" value="Genomic_DNA"/>
</dbReference>
<dbReference type="Pfam" id="PF08546">
    <property type="entry name" value="ApbA_C"/>
    <property type="match status" value="1"/>
</dbReference>
<dbReference type="InterPro" id="IPR013332">
    <property type="entry name" value="KPR_N"/>
</dbReference>